<name>A0A7M7G0Z4_NASVI</name>
<dbReference type="Pfam" id="PF03152">
    <property type="entry name" value="UFD1_N1"/>
    <property type="match status" value="1"/>
</dbReference>
<dbReference type="AlphaFoldDB" id="A0A7M7G0Z4"/>
<feature type="domain" description="Ubiquitin fusion degradation protein UFD1 N-terminal subdomain 2" evidence="6">
    <location>
        <begin position="116"/>
        <end position="190"/>
    </location>
</feature>
<dbReference type="FunFam" id="3.10.330.10:FF:000002">
    <property type="entry name" value="ubiquitin fusion degradation protein 1 homolog"/>
    <property type="match status" value="1"/>
</dbReference>
<feature type="domain" description="Ubiquitin fusion degradation protein UFD1 N-terminal subdomain 1" evidence="5">
    <location>
        <begin position="16"/>
        <end position="114"/>
    </location>
</feature>
<dbReference type="PANTHER" id="PTHR12555:SF13">
    <property type="entry name" value="UBIQUITIN RECOGNITION FACTOR IN ER-ASSOCIATED DEGRADATION PROTEIN 1"/>
    <property type="match status" value="1"/>
</dbReference>
<dbReference type="Proteomes" id="UP000002358">
    <property type="component" value="Unassembled WGS sequence"/>
</dbReference>
<keyword evidence="2" id="KW-0833">Ubl conjugation pathway</keyword>
<protein>
    <recommendedName>
        <fullName evidence="3">Ubiquitin fusion degradation protein 1 homolog</fullName>
    </recommendedName>
</protein>
<sequence length="297" mass="33005">MFPMISRMPGGSRRSFNTHFKCYSASMLPGIDRQDIEQGGKIILPPSALDILTRLNTVYPMLFKLTNRITRRETYCGVLEFIAGEGLAYLPCWMMRNLLLKEGDILNVMSVSLPVATYARFQPQSEDFLEITNPKAVLENGLRNFACLTAGDIIAISYNSRIYEMSVLETKPNPAVTIIECDMNVEFAPPVGYKEPEKPVSEEENSLGSVDMMPEPTGFVAFRGQGNRLDGKKGKESAPTDNPSADKPVVYVMGIPDYAYTVGTLKFMRNVKPSANVKEVKDNEEFKAFSGIGSVLR</sequence>
<feature type="compositionally biased region" description="Basic and acidic residues" evidence="4">
    <location>
        <begin position="229"/>
        <end position="238"/>
    </location>
</feature>
<evidence type="ECO:0000259" key="6">
    <source>
        <dbReference type="Pfam" id="PF24842"/>
    </source>
</evidence>
<dbReference type="GeneID" id="100114478"/>
<dbReference type="SMR" id="A0A7M7G0Z4"/>
<dbReference type="OrthoDB" id="422728at2759"/>
<evidence type="ECO:0000313" key="8">
    <source>
        <dbReference type="Proteomes" id="UP000002358"/>
    </source>
</evidence>
<dbReference type="InParanoid" id="A0A7M7G0Z4"/>
<dbReference type="RefSeq" id="XP_001599477.2">
    <property type="nucleotide sequence ID" value="XM_001599427.6"/>
</dbReference>
<dbReference type="Pfam" id="PF24842">
    <property type="entry name" value="UFD1_N2"/>
    <property type="match status" value="1"/>
</dbReference>
<dbReference type="GO" id="GO:0031593">
    <property type="term" value="F:polyubiquitin modification-dependent protein binding"/>
    <property type="evidence" value="ECO:0007669"/>
    <property type="project" value="TreeGrafter"/>
</dbReference>
<dbReference type="GO" id="GO:0036503">
    <property type="term" value="P:ERAD pathway"/>
    <property type="evidence" value="ECO:0007669"/>
    <property type="project" value="TreeGrafter"/>
</dbReference>
<accession>A0A7M7G0Z4</accession>
<dbReference type="InterPro" id="IPR055418">
    <property type="entry name" value="UFD1_N2"/>
</dbReference>
<dbReference type="GO" id="GO:0006511">
    <property type="term" value="P:ubiquitin-dependent protein catabolic process"/>
    <property type="evidence" value="ECO:0007669"/>
    <property type="project" value="InterPro"/>
</dbReference>
<reference evidence="7" key="1">
    <citation type="submission" date="2021-01" db="UniProtKB">
        <authorList>
            <consortium name="EnsemblMetazoa"/>
        </authorList>
    </citation>
    <scope>IDENTIFICATION</scope>
</reference>
<evidence type="ECO:0000313" key="7">
    <source>
        <dbReference type="EnsemblMetazoa" id="XP_001599477"/>
    </source>
</evidence>
<dbReference type="Gene3D" id="2.40.40.50">
    <property type="entry name" value="Ubiquitin fusion degradation protein UFD1, N-terminal domain"/>
    <property type="match status" value="1"/>
</dbReference>
<dbReference type="InterPro" id="IPR042299">
    <property type="entry name" value="Ufd1-like_Nn"/>
</dbReference>
<dbReference type="Gene3D" id="3.10.330.10">
    <property type="match status" value="1"/>
</dbReference>
<dbReference type="PANTHER" id="PTHR12555">
    <property type="entry name" value="UBIQUITIN FUSION DEGRADATON PROTEIN 1"/>
    <property type="match status" value="1"/>
</dbReference>
<dbReference type="KEGG" id="nvi:100114478"/>
<evidence type="ECO:0000256" key="1">
    <source>
        <dbReference type="ARBA" id="ARBA00006043"/>
    </source>
</evidence>
<evidence type="ECO:0000256" key="3">
    <source>
        <dbReference type="ARBA" id="ARBA00071119"/>
    </source>
</evidence>
<dbReference type="InterPro" id="IPR004854">
    <property type="entry name" value="Ufd1-like"/>
</dbReference>
<proteinExistence type="inferred from homology"/>
<dbReference type="GO" id="GO:0034098">
    <property type="term" value="C:VCP-NPL4-UFD1 AAA ATPase complex"/>
    <property type="evidence" value="ECO:0007669"/>
    <property type="project" value="TreeGrafter"/>
</dbReference>
<dbReference type="FunCoup" id="A0A7M7G0Z4">
    <property type="interactions" value="1723"/>
</dbReference>
<evidence type="ECO:0000259" key="5">
    <source>
        <dbReference type="Pfam" id="PF03152"/>
    </source>
</evidence>
<evidence type="ECO:0000256" key="2">
    <source>
        <dbReference type="ARBA" id="ARBA00022786"/>
    </source>
</evidence>
<dbReference type="InterPro" id="IPR055417">
    <property type="entry name" value="UFD1_N1"/>
</dbReference>
<comment type="similarity">
    <text evidence="1">Belongs to the UFD1 family.</text>
</comment>
<feature type="region of interest" description="Disordered" evidence="4">
    <location>
        <begin position="223"/>
        <end position="246"/>
    </location>
</feature>
<evidence type="ECO:0000256" key="4">
    <source>
        <dbReference type="SAM" id="MobiDB-lite"/>
    </source>
</evidence>
<dbReference type="FunFam" id="2.40.40.50:FF:000001">
    <property type="entry name" value="Ubiquitin fusion degradation protein 1 homolog"/>
    <property type="match status" value="1"/>
</dbReference>
<organism evidence="7 8">
    <name type="scientific">Nasonia vitripennis</name>
    <name type="common">Parasitic wasp</name>
    <dbReference type="NCBI Taxonomy" id="7425"/>
    <lineage>
        <taxon>Eukaryota</taxon>
        <taxon>Metazoa</taxon>
        <taxon>Ecdysozoa</taxon>
        <taxon>Arthropoda</taxon>
        <taxon>Hexapoda</taxon>
        <taxon>Insecta</taxon>
        <taxon>Pterygota</taxon>
        <taxon>Neoptera</taxon>
        <taxon>Endopterygota</taxon>
        <taxon>Hymenoptera</taxon>
        <taxon>Apocrita</taxon>
        <taxon>Proctotrupomorpha</taxon>
        <taxon>Chalcidoidea</taxon>
        <taxon>Pteromalidae</taxon>
        <taxon>Pteromalinae</taxon>
        <taxon>Nasonia</taxon>
    </lineage>
</organism>
<keyword evidence="8" id="KW-1185">Reference proteome</keyword>
<dbReference type="EnsemblMetazoa" id="XM_001599427">
    <property type="protein sequence ID" value="XP_001599477"/>
    <property type="gene ID" value="LOC100114478"/>
</dbReference>